<accession>A0A2I0A8M8</accession>
<dbReference type="GO" id="GO:0016567">
    <property type="term" value="P:protein ubiquitination"/>
    <property type="evidence" value="ECO:0007669"/>
    <property type="project" value="TreeGrafter"/>
</dbReference>
<gene>
    <name evidence="3" type="ORF">AXF42_Ash008138</name>
</gene>
<name>A0A2I0A8M8_9ASPA</name>
<dbReference type="InterPro" id="IPR000504">
    <property type="entry name" value="RRM_dom"/>
</dbReference>
<dbReference type="Gene3D" id="3.30.70.330">
    <property type="match status" value="1"/>
</dbReference>
<dbReference type="GO" id="GO:0004842">
    <property type="term" value="F:ubiquitin-protein transferase activity"/>
    <property type="evidence" value="ECO:0007669"/>
    <property type="project" value="InterPro"/>
</dbReference>
<feature type="domain" description="RRM" evidence="2">
    <location>
        <begin position="80"/>
        <end position="167"/>
    </location>
</feature>
<dbReference type="STRING" id="1088818.A0A2I0A8M8"/>
<dbReference type="Proteomes" id="UP000236161">
    <property type="component" value="Unassembled WGS sequence"/>
</dbReference>
<protein>
    <submittedName>
        <fullName evidence="3">CCR4-NOT transcription complex subunit 4</fullName>
    </submittedName>
</protein>
<dbReference type="InterPro" id="IPR035979">
    <property type="entry name" value="RBD_domain_sf"/>
</dbReference>
<dbReference type="SUPFAM" id="SSF54928">
    <property type="entry name" value="RNA-binding domain, RBD"/>
    <property type="match status" value="1"/>
</dbReference>
<dbReference type="CDD" id="cd12438">
    <property type="entry name" value="RRM_CNOT4"/>
    <property type="match status" value="1"/>
</dbReference>
<dbReference type="InterPro" id="IPR034261">
    <property type="entry name" value="CNOT4_RRM"/>
</dbReference>
<dbReference type="InterPro" id="IPR012677">
    <property type="entry name" value="Nucleotide-bd_a/b_plait_sf"/>
</dbReference>
<sequence>MQMRICVWCWHHIMELAEKEETEGRCPACRTPYDKERIVGMAASCERFAAENKQKNQKGKARASTEPRKHLSTVRVIQRNLVYIIGLPVNLCDENLLERKEYFGQYGKILKVSISRTTSSTNQQSSNTSVFSVYITYGREEEAVRCIQAVHNYILAGKPLRACFGTTKYCHAWLRNVNCSNPDCLYLHELGSQEDSFTKDEIISTYTRSRLPHIPSCNLQRRAGNMLPPSEDWFNSGSTSASHSVKSVSNVSTGQLKVANGCFRKPAILPAAAYWGVSTSNTRLVSSSILYSQTSTKQTAEETDANMSTHSSIYLGKTQVSERSPTFESNGISELSTIGVDSAWDDDPISTSEVVESSYPAFVSKSRTSLPSGCSAANRECETSGLLLSSKSASCKTSSIPIGMCATRSASIVSHDKDCSFSSSAKKINDVNGIAPKSLSKQCVASSSDQIASNDTDNAQHVQAVCLGSSPAYVDIYHEGRTTSILDLSTTSEAPVSLYAHESIESSSLVLEPQKLIVKSTGNGGEGASVDFVDSIHGASINTSTRSCSSCLANSLDYASHKPRSIADDHVTGALSSESKESSMHFKAESNLAVFGQTENAPHNEQELKLKNMCKPASTSDSALTNSGEGFGCVDGFNELNSVDEDASVHNGESSIITNILSLDFDPWDDSVSLANNFSKLLGKDEEQDGSFKLSELLSTKHTNQSRFSFARQENQSELVESSIGGIEHVQKYPSLEESHANDFQQVFMLNGLMDGNSIASCSARVSLHSPAVAPAILLSLQHKYIILLWGYLQWSSSKSVL</sequence>
<evidence type="ECO:0000313" key="3">
    <source>
        <dbReference type="EMBL" id="PKA51909.1"/>
    </source>
</evidence>
<dbReference type="InterPro" id="IPR013083">
    <property type="entry name" value="Znf_RING/FYVE/PHD"/>
</dbReference>
<keyword evidence="1" id="KW-0694">RNA-binding</keyword>
<dbReference type="AlphaFoldDB" id="A0A2I0A8M8"/>
<dbReference type="OrthoDB" id="1923159at2759"/>
<dbReference type="InterPro" id="IPR003954">
    <property type="entry name" value="RRM_euk-type"/>
</dbReference>
<dbReference type="FunFam" id="3.30.70.330:FF:000161">
    <property type="entry name" value="RNA binding (RRM/RBD/RNP motifs) family protein"/>
    <property type="match status" value="1"/>
</dbReference>
<evidence type="ECO:0000259" key="2">
    <source>
        <dbReference type="PROSITE" id="PS50102"/>
    </source>
</evidence>
<reference evidence="3 4" key="1">
    <citation type="journal article" date="2017" name="Nature">
        <title>The Apostasia genome and the evolution of orchids.</title>
        <authorList>
            <person name="Zhang G.Q."/>
            <person name="Liu K.W."/>
            <person name="Li Z."/>
            <person name="Lohaus R."/>
            <person name="Hsiao Y.Y."/>
            <person name="Niu S.C."/>
            <person name="Wang J.Y."/>
            <person name="Lin Y.C."/>
            <person name="Xu Q."/>
            <person name="Chen L.J."/>
            <person name="Yoshida K."/>
            <person name="Fujiwara S."/>
            <person name="Wang Z.W."/>
            <person name="Zhang Y.Q."/>
            <person name="Mitsuda N."/>
            <person name="Wang M."/>
            <person name="Liu G.H."/>
            <person name="Pecoraro L."/>
            <person name="Huang H.X."/>
            <person name="Xiao X.J."/>
            <person name="Lin M."/>
            <person name="Wu X.Y."/>
            <person name="Wu W.L."/>
            <person name="Chen Y.Y."/>
            <person name="Chang S.B."/>
            <person name="Sakamoto S."/>
            <person name="Ohme-Takagi M."/>
            <person name="Yagi M."/>
            <person name="Zeng S.J."/>
            <person name="Shen C.Y."/>
            <person name="Yeh C.M."/>
            <person name="Luo Y.B."/>
            <person name="Tsai W.C."/>
            <person name="Van de Peer Y."/>
            <person name="Liu Z.J."/>
        </authorList>
    </citation>
    <scope>NUCLEOTIDE SEQUENCE [LARGE SCALE GENOMIC DNA]</scope>
    <source>
        <strain evidence="4">cv. Shenzhen</strain>
        <tissue evidence="3">Stem</tissue>
    </source>
</reference>
<proteinExistence type="predicted"/>
<dbReference type="Gene3D" id="3.30.40.10">
    <property type="entry name" value="Zinc/RING finger domain, C3HC4 (zinc finger)"/>
    <property type="match status" value="1"/>
</dbReference>
<dbReference type="InterPro" id="IPR039780">
    <property type="entry name" value="Mot2"/>
</dbReference>
<evidence type="ECO:0000256" key="1">
    <source>
        <dbReference type="PROSITE-ProRule" id="PRU00176"/>
    </source>
</evidence>
<keyword evidence="4" id="KW-1185">Reference proteome</keyword>
<dbReference type="EMBL" id="KZ452012">
    <property type="protein sequence ID" value="PKA51909.1"/>
    <property type="molecule type" value="Genomic_DNA"/>
</dbReference>
<dbReference type="Pfam" id="PF14570">
    <property type="entry name" value="zf-RING_4"/>
    <property type="match status" value="1"/>
</dbReference>
<evidence type="ECO:0000313" key="4">
    <source>
        <dbReference type="Proteomes" id="UP000236161"/>
    </source>
</evidence>
<dbReference type="PANTHER" id="PTHR12603">
    <property type="entry name" value="CCR4-NOT TRANSCRIPTION COMPLEX RELATED"/>
    <property type="match status" value="1"/>
</dbReference>
<dbReference type="GO" id="GO:0030014">
    <property type="term" value="C:CCR4-NOT complex"/>
    <property type="evidence" value="ECO:0007669"/>
    <property type="project" value="InterPro"/>
</dbReference>
<dbReference type="PANTHER" id="PTHR12603:SF36">
    <property type="entry name" value="RNA BINDING (RRM_RBD_RNP MOTIFS) FAMILY PROTEIN"/>
    <property type="match status" value="1"/>
</dbReference>
<dbReference type="GO" id="GO:0003723">
    <property type="term" value="F:RNA binding"/>
    <property type="evidence" value="ECO:0007669"/>
    <property type="project" value="UniProtKB-UniRule"/>
</dbReference>
<dbReference type="PROSITE" id="PS50102">
    <property type="entry name" value="RRM"/>
    <property type="match status" value="1"/>
</dbReference>
<organism evidence="3 4">
    <name type="scientific">Apostasia shenzhenica</name>
    <dbReference type="NCBI Taxonomy" id="1088818"/>
    <lineage>
        <taxon>Eukaryota</taxon>
        <taxon>Viridiplantae</taxon>
        <taxon>Streptophyta</taxon>
        <taxon>Embryophyta</taxon>
        <taxon>Tracheophyta</taxon>
        <taxon>Spermatophyta</taxon>
        <taxon>Magnoliopsida</taxon>
        <taxon>Liliopsida</taxon>
        <taxon>Asparagales</taxon>
        <taxon>Orchidaceae</taxon>
        <taxon>Apostasioideae</taxon>
        <taxon>Apostasia</taxon>
    </lineage>
</organism>
<dbReference type="SMART" id="SM00361">
    <property type="entry name" value="RRM_1"/>
    <property type="match status" value="1"/>
</dbReference>